<comment type="caution">
    <text evidence="2">The sequence shown here is derived from an EMBL/GenBank/DDBJ whole genome shotgun (WGS) entry which is preliminary data.</text>
</comment>
<keyword evidence="3" id="KW-1185">Reference proteome</keyword>
<feature type="compositionally biased region" description="Basic and acidic residues" evidence="1">
    <location>
        <begin position="195"/>
        <end position="223"/>
    </location>
</feature>
<reference evidence="2 3" key="1">
    <citation type="journal article" date="2018" name="G3 (Bethesda)">
        <title>Phylogenetic and Phylogenomic Definition of Rhizopus Species.</title>
        <authorList>
            <person name="Gryganskyi A.P."/>
            <person name="Golan J."/>
            <person name="Dolatabadi S."/>
            <person name="Mondo S."/>
            <person name="Robb S."/>
            <person name="Idnurm A."/>
            <person name="Muszewska A."/>
            <person name="Steczkiewicz K."/>
            <person name="Masonjones S."/>
            <person name="Liao H.L."/>
            <person name="Gajdeczka M.T."/>
            <person name="Anike F."/>
            <person name="Vuek A."/>
            <person name="Anishchenko I.M."/>
            <person name="Voigt K."/>
            <person name="de Hoog G.S."/>
            <person name="Smith M.E."/>
            <person name="Heitman J."/>
            <person name="Vilgalys R."/>
            <person name="Stajich J.E."/>
        </authorList>
    </citation>
    <scope>NUCLEOTIDE SEQUENCE [LARGE SCALE GENOMIC DNA]</scope>
    <source>
        <strain evidence="2 3">LSU 92-RS-03</strain>
    </source>
</reference>
<dbReference type="AlphaFoldDB" id="A0A367ISD4"/>
<name>A0A367ISD4_RHIST</name>
<evidence type="ECO:0000313" key="2">
    <source>
        <dbReference type="EMBL" id="RCH80546.1"/>
    </source>
</evidence>
<feature type="region of interest" description="Disordered" evidence="1">
    <location>
        <begin position="195"/>
        <end position="468"/>
    </location>
</feature>
<evidence type="ECO:0000313" key="3">
    <source>
        <dbReference type="Proteomes" id="UP000253551"/>
    </source>
</evidence>
<feature type="compositionally biased region" description="Basic and acidic residues" evidence="1">
    <location>
        <begin position="241"/>
        <end position="255"/>
    </location>
</feature>
<evidence type="ECO:0000256" key="1">
    <source>
        <dbReference type="SAM" id="MobiDB-lite"/>
    </source>
</evidence>
<dbReference type="EMBL" id="PJQM01005940">
    <property type="protein sequence ID" value="RCH80546.1"/>
    <property type="molecule type" value="Genomic_DNA"/>
</dbReference>
<feature type="compositionally biased region" description="Polar residues" evidence="1">
    <location>
        <begin position="338"/>
        <end position="348"/>
    </location>
</feature>
<dbReference type="OrthoDB" id="2288039at2759"/>
<feature type="compositionally biased region" description="Polar residues" evidence="1">
    <location>
        <begin position="373"/>
        <end position="393"/>
    </location>
</feature>
<feature type="compositionally biased region" description="Polar residues" evidence="1">
    <location>
        <begin position="434"/>
        <end position="443"/>
    </location>
</feature>
<feature type="non-terminal residue" evidence="2">
    <location>
        <position position="1"/>
    </location>
</feature>
<feature type="region of interest" description="Disordered" evidence="1">
    <location>
        <begin position="163"/>
        <end position="183"/>
    </location>
</feature>
<feature type="compositionally biased region" description="Low complexity" evidence="1">
    <location>
        <begin position="394"/>
        <end position="417"/>
    </location>
</feature>
<dbReference type="Proteomes" id="UP000253551">
    <property type="component" value="Unassembled WGS sequence"/>
</dbReference>
<protein>
    <submittedName>
        <fullName evidence="2">Uncharacterized protein</fullName>
    </submittedName>
</protein>
<organism evidence="2 3">
    <name type="scientific">Rhizopus stolonifer</name>
    <name type="common">Rhizopus nigricans</name>
    <dbReference type="NCBI Taxonomy" id="4846"/>
    <lineage>
        <taxon>Eukaryota</taxon>
        <taxon>Fungi</taxon>
        <taxon>Fungi incertae sedis</taxon>
        <taxon>Mucoromycota</taxon>
        <taxon>Mucoromycotina</taxon>
        <taxon>Mucoromycetes</taxon>
        <taxon>Mucorales</taxon>
        <taxon>Mucorineae</taxon>
        <taxon>Rhizopodaceae</taxon>
        <taxon>Rhizopus</taxon>
    </lineage>
</organism>
<gene>
    <name evidence="2" type="ORF">CU098_003333</name>
</gene>
<sequence>NEELFFPSDTPIGKVNPKRLYSILKKRYARQKQRLLQQQISDLRQFHLEFQKKYAQELSAPSRVQSHCEIIEGPEFLAENSDALSNFLSVIATSTHVGNCLNLAALEQPKQEELPIMERQHRVLNMIQRKFKDQFEAPNDRHQRQYKTLENYHKEELNVIPIEYQDKPVSPPKDDENVEGAVEVTRGRRRRYLDYKSRDDDRDKRAMRYCPDEHVRKRVRSDPRLPYSPSVSPRSSAEPRSPNRDPRRMPAEARAHRFSPADPFSYQLPSRPDPIPTGPRADRRIPPQEIPTGPRADQRQLPQEIPTGPRAEQIPSGPRNNSFVDPRPNTRPLPYQPRPQQKTNLQQRMDSRQRVSTGMAGPPSIIKIEPPNVMTSSSNNRLNTPPTITASSTNIRPNAPSPIAASSSNNRPNIRPAVGTSSSNNNRPGAPPTIASSNSNTRPNAPPVIGSSSSNNHTKPLFRDSGKQQSIYRGKTKLVCLMDKGTLQIRSKPDRVIITGPNGTAAYGDPRDYDDAINNVNNPNNPIQKRFMSGDVYLFHKSDSGKVEIIGPVYKIQPLIHRFFLSR</sequence>
<proteinExistence type="predicted"/>
<accession>A0A367ISD4</accession>